<reference evidence="7" key="2">
    <citation type="journal article" date="2021" name="PeerJ">
        <title>Extensive microbial diversity within the chicken gut microbiome revealed by metagenomics and culture.</title>
        <authorList>
            <person name="Gilroy R."/>
            <person name="Ravi A."/>
            <person name="Getino M."/>
            <person name="Pursley I."/>
            <person name="Horton D.L."/>
            <person name="Alikhan N.F."/>
            <person name="Baker D."/>
            <person name="Gharbi K."/>
            <person name="Hall N."/>
            <person name="Watson M."/>
            <person name="Adriaenssens E.M."/>
            <person name="Foster-Nyarko E."/>
            <person name="Jarju S."/>
            <person name="Secka A."/>
            <person name="Antonio M."/>
            <person name="Oren A."/>
            <person name="Chaudhuri R.R."/>
            <person name="La Ragione R."/>
            <person name="Hildebrand F."/>
            <person name="Pallen M.J."/>
        </authorList>
    </citation>
    <scope>NUCLEOTIDE SEQUENCE</scope>
    <source>
        <strain evidence="7">7293</strain>
    </source>
</reference>
<dbReference type="EC" id="3.6.1.23" evidence="5"/>
<dbReference type="SUPFAM" id="SSF51283">
    <property type="entry name" value="dUTPase-like"/>
    <property type="match status" value="1"/>
</dbReference>
<dbReference type="GO" id="GO:0004170">
    <property type="term" value="F:dUTP diphosphatase activity"/>
    <property type="evidence" value="ECO:0007669"/>
    <property type="project" value="UniProtKB-UniRule"/>
</dbReference>
<proteinExistence type="inferred from homology"/>
<gene>
    <name evidence="5 7" type="primary">dut</name>
    <name evidence="7" type="ORF">IAA97_07045</name>
</gene>
<comment type="catalytic activity">
    <reaction evidence="4 5">
        <text>dUTP + H2O = dUMP + diphosphate + H(+)</text>
        <dbReference type="Rhea" id="RHEA:10248"/>
        <dbReference type="ChEBI" id="CHEBI:15377"/>
        <dbReference type="ChEBI" id="CHEBI:15378"/>
        <dbReference type="ChEBI" id="CHEBI:33019"/>
        <dbReference type="ChEBI" id="CHEBI:61555"/>
        <dbReference type="ChEBI" id="CHEBI:246422"/>
        <dbReference type="EC" id="3.6.1.23"/>
    </reaction>
</comment>
<evidence type="ECO:0000313" key="8">
    <source>
        <dbReference type="Proteomes" id="UP000823615"/>
    </source>
</evidence>
<comment type="caution">
    <text evidence="7">The sequence shown here is derived from an EMBL/GenBank/DDBJ whole genome shotgun (WGS) entry which is preliminary data.</text>
</comment>
<keyword evidence="3 5" id="KW-0546">Nucleotide metabolism</keyword>
<reference evidence="7" key="1">
    <citation type="submission" date="2020-10" db="EMBL/GenBank/DDBJ databases">
        <authorList>
            <person name="Gilroy R."/>
        </authorList>
    </citation>
    <scope>NUCLEOTIDE SEQUENCE</scope>
    <source>
        <strain evidence="7">7293</strain>
    </source>
</reference>
<evidence type="ECO:0000256" key="3">
    <source>
        <dbReference type="ARBA" id="ARBA00023080"/>
    </source>
</evidence>
<keyword evidence="5" id="KW-0460">Magnesium</keyword>
<evidence type="ECO:0000256" key="1">
    <source>
        <dbReference type="ARBA" id="ARBA00006581"/>
    </source>
</evidence>
<feature type="binding site" evidence="5">
    <location>
        <position position="76"/>
    </location>
    <ligand>
        <name>substrate</name>
    </ligand>
</feature>
<dbReference type="InterPro" id="IPR036157">
    <property type="entry name" value="dUTPase-like_sf"/>
</dbReference>
<comment type="caution">
    <text evidence="5">Lacks conserved residue(s) required for the propagation of feature annotation.</text>
</comment>
<comment type="cofactor">
    <cofactor evidence="5">
        <name>Mg(2+)</name>
        <dbReference type="ChEBI" id="CHEBI:18420"/>
    </cofactor>
</comment>
<dbReference type="NCBIfam" id="TIGR00576">
    <property type="entry name" value="dut"/>
    <property type="match status" value="1"/>
</dbReference>
<evidence type="ECO:0000313" key="7">
    <source>
        <dbReference type="EMBL" id="MBO8436718.1"/>
    </source>
</evidence>
<protein>
    <recommendedName>
        <fullName evidence="5">Deoxyuridine 5'-triphosphate nucleotidohydrolase</fullName>
        <shortName evidence="5">dUTPase</shortName>
        <ecNumber evidence="5">3.6.1.23</ecNumber>
    </recommendedName>
    <alternativeName>
        <fullName evidence="5">dUTP pyrophosphatase</fullName>
    </alternativeName>
</protein>
<dbReference type="InterPro" id="IPR029054">
    <property type="entry name" value="dUTPase-like"/>
</dbReference>
<evidence type="ECO:0000256" key="2">
    <source>
        <dbReference type="ARBA" id="ARBA00022801"/>
    </source>
</evidence>
<dbReference type="NCBIfam" id="NF001862">
    <property type="entry name" value="PRK00601.1"/>
    <property type="match status" value="1"/>
</dbReference>
<dbReference type="CDD" id="cd07557">
    <property type="entry name" value="trimeric_dUTPase"/>
    <property type="match status" value="1"/>
</dbReference>
<dbReference type="Pfam" id="PF00692">
    <property type="entry name" value="dUTPase"/>
    <property type="match status" value="1"/>
</dbReference>
<keyword evidence="5" id="KW-0479">Metal-binding</keyword>
<evidence type="ECO:0000256" key="5">
    <source>
        <dbReference type="HAMAP-Rule" id="MF_00116"/>
    </source>
</evidence>
<dbReference type="PANTHER" id="PTHR11241:SF0">
    <property type="entry name" value="DEOXYURIDINE 5'-TRIPHOSPHATE NUCLEOTIDOHYDROLASE"/>
    <property type="match status" value="1"/>
</dbReference>
<evidence type="ECO:0000259" key="6">
    <source>
        <dbReference type="Pfam" id="PF00692"/>
    </source>
</evidence>
<feature type="domain" description="dUTPase-like" evidence="6">
    <location>
        <begin position="11"/>
        <end position="142"/>
    </location>
</feature>
<accession>A0A9D9H6J8</accession>
<dbReference type="GO" id="GO:0000287">
    <property type="term" value="F:magnesium ion binding"/>
    <property type="evidence" value="ECO:0007669"/>
    <property type="project" value="UniProtKB-UniRule"/>
</dbReference>
<keyword evidence="2 5" id="KW-0378">Hydrolase</keyword>
<dbReference type="GO" id="GO:0006226">
    <property type="term" value="P:dUMP biosynthetic process"/>
    <property type="evidence" value="ECO:0007669"/>
    <property type="project" value="UniProtKB-UniRule"/>
</dbReference>
<sequence>MVISIKAEKGAVIPSYKTEGAAGADVSALLPSPIVLEKGEIKAIPTGLFLEIPEGYEVQVRPRSGLALSSGVTVLNAPGTIDSDYRGEVRVILINLSNEPFTIHNGDRIAQLVVAPVTKCCFEVKEELSQTARGTGGFGSTGV</sequence>
<dbReference type="InterPro" id="IPR033704">
    <property type="entry name" value="dUTPase_trimeric"/>
</dbReference>
<organism evidence="7 8">
    <name type="scientific">Candidatus Ornithospirochaeta stercoripullorum</name>
    <dbReference type="NCBI Taxonomy" id="2840899"/>
    <lineage>
        <taxon>Bacteria</taxon>
        <taxon>Pseudomonadati</taxon>
        <taxon>Spirochaetota</taxon>
        <taxon>Spirochaetia</taxon>
        <taxon>Spirochaetales</taxon>
        <taxon>Spirochaetaceae</taxon>
        <taxon>Spirochaetaceae incertae sedis</taxon>
        <taxon>Candidatus Ornithospirochaeta</taxon>
    </lineage>
</organism>
<name>A0A9D9H6J8_9SPIO</name>
<comment type="similarity">
    <text evidence="1 5">Belongs to the dUTPase family.</text>
</comment>
<feature type="binding site" evidence="5">
    <location>
        <begin position="80"/>
        <end position="82"/>
    </location>
    <ligand>
        <name>substrate</name>
    </ligand>
</feature>
<dbReference type="AlphaFoldDB" id="A0A9D9H6J8"/>
<feature type="binding site" evidence="5">
    <location>
        <begin position="63"/>
        <end position="65"/>
    </location>
    <ligand>
        <name>substrate</name>
    </ligand>
</feature>
<dbReference type="PANTHER" id="PTHR11241">
    <property type="entry name" value="DEOXYURIDINE 5'-TRIPHOSPHATE NUCLEOTIDOHYDROLASE"/>
    <property type="match status" value="1"/>
</dbReference>
<comment type="pathway">
    <text evidence="5">Pyrimidine metabolism; dUMP biosynthesis; dUMP from dCTP (dUTP route): step 2/2.</text>
</comment>
<dbReference type="Gene3D" id="2.70.40.10">
    <property type="match status" value="1"/>
</dbReference>
<dbReference type="GO" id="GO:0046081">
    <property type="term" value="P:dUTP catabolic process"/>
    <property type="evidence" value="ECO:0007669"/>
    <property type="project" value="InterPro"/>
</dbReference>
<dbReference type="Proteomes" id="UP000823615">
    <property type="component" value="Unassembled WGS sequence"/>
</dbReference>
<dbReference type="HAMAP" id="MF_00116">
    <property type="entry name" value="dUTPase_bact"/>
    <property type="match status" value="1"/>
</dbReference>
<dbReference type="EMBL" id="JADIMT010000080">
    <property type="protein sequence ID" value="MBO8436718.1"/>
    <property type="molecule type" value="Genomic_DNA"/>
</dbReference>
<dbReference type="InterPro" id="IPR008181">
    <property type="entry name" value="dUTPase"/>
</dbReference>
<evidence type="ECO:0000256" key="4">
    <source>
        <dbReference type="ARBA" id="ARBA00047686"/>
    </source>
</evidence>
<comment type="function">
    <text evidence="5">This enzyme is involved in nucleotide metabolism: it produces dUMP, the immediate precursor of thymidine nucleotides and it decreases the intracellular concentration of dUTP so that uracil cannot be incorporated into DNA.</text>
</comment>